<name>A0A5E7QEQ8_PSEFL</name>
<sequence>MHLYNFSGSGLKTRIGFFCSDRGLSRRFRRAGRVLTDGWGRELTTEGNYKTVSYAERVKAYTANTALKGVLSGEDKYSWLAIAGTGALMEIYQYSAGRDPDVRSGIDRQTGPKYDAGPDKFVPTELLGDVMREGKNIGLNKTADCASFYSVCHGTPISNILNKALGFNAFATLHDGWMIDLEAHKGTGMSIFENLGSMPPALLVNYSALYDKYRPLIEAEKKRDRN</sequence>
<reference evidence="1 2" key="1">
    <citation type="submission" date="2019-09" db="EMBL/GenBank/DDBJ databases">
        <authorList>
            <person name="Chandra G."/>
            <person name="Truman W A."/>
        </authorList>
    </citation>
    <scope>NUCLEOTIDE SEQUENCE [LARGE SCALE GENOMIC DNA]</scope>
    <source>
        <strain evidence="1">PS880</strain>
    </source>
</reference>
<dbReference type="EMBL" id="CABVIH010000056">
    <property type="protein sequence ID" value="VVP60656.1"/>
    <property type="molecule type" value="Genomic_DNA"/>
</dbReference>
<gene>
    <name evidence="1" type="ORF">PS880_06183</name>
</gene>
<accession>A0A5E7QEQ8</accession>
<evidence type="ECO:0000313" key="2">
    <source>
        <dbReference type="Proteomes" id="UP000375525"/>
    </source>
</evidence>
<protein>
    <submittedName>
        <fullName evidence="1">Uncharacterized protein</fullName>
    </submittedName>
</protein>
<dbReference type="AlphaFoldDB" id="A0A5E7QEQ8"/>
<evidence type="ECO:0000313" key="1">
    <source>
        <dbReference type="EMBL" id="VVP60656.1"/>
    </source>
</evidence>
<organism evidence="1 2">
    <name type="scientific">Pseudomonas fluorescens</name>
    <dbReference type="NCBI Taxonomy" id="294"/>
    <lineage>
        <taxon>Bacteria</taxon>
        <taxon>Pseudomonadati</taxon>
        <taxon>Pseudomonadota</taxon>
        <taxon>Gammaproteobacteria</taxon>
        <taxon>Pseudomonadales</taxon>
        <taxon>Pseudomonadaceae</taxon>
        <taxon>Pseudomonas</taxon>
    </lineage>
</organism>
<proteinExistence type="predicted"/>
<dbReference type="RefSeq" id="WP_224790340.1">
    <property type="nucleotide sequence ID" value="NZ_CABVIH010000056.1"/>
</dbReference>
<dbReference type="Proteomes" id="UP000375525">
    <property type="component" value="Unassembled WGS sequence"/>
</dbReference>